<evidence type="ECO:0000313" key="1">
    <source>
        <dbReference type="Proteomes" id="UP000887579"/>
    </source>
</evidence>
<protein>
    <submittedName>
        <fullName evidence="2">Uncharacterized protein</fullName>
    </submittedName>
</protein>
<organism evidence="1 2">
    <name type="scientific">Panagrolaimus sp. ES5</name>
    <dbReference type="NCBI Taxonomy" id="591445"/>
    <lineage>
        <taxon>Eukaryota</taxon>
        <taxon>Metazoa</taxon>
        <taxon>Ecdysozoa</taxon>
        <taxon>Nematoda</taxon>
        <taxon>Chromadorea</taxon>
        <taxon>Rhabditida</taxon>
        <taxon>Tylenchina</taxon>
        <taxon>Panagrolaimomorpha</taxon>
        <taxon>Panagrolaimoidea</taxon>
        <taxon>Panagrolaimidae</taxon>
        <taxon>Panagrolaimus</taxon>
    </lineage>
</organism>
<dbReference type="WBParaSite" id="ES5_v2.g9664.t1">
    <property type="protein sequence ID" value="ES5_v2.g9664.t1"/>
    <property type="gene ID" value="ES5_v2.g9664"/>
</dbReference>
<sequence>MPPISFIIFVILILSTFSSSATESTSNNRSINCYKYERNFTDVNFIDPPAEEKDVTKCDQCFSYLCYSNGEYTLGYGCREDFFQSCNISDLHKGYVLTGKKTTGCADLKDYKHFFDMCLQDYCSHKRMHNCIDRGIKGNPSLKIGPVYTVGNITFTQLTTPSPTTATTPSIPTPQSADGNHGGSQMVTKMFLDQMLQQIH</sequence>
<dbReference type="Proteomes" id="UP000887579">
    <property type="component" value="Unplaced"/>
</dbReference>
<accession>A0AC34GX32</accession>
<name>A0AC34GX32_9BILA</name>
<evidence type="ECO:0000313" key="2">
    <source>
        <dbReference type="WBParaSite" id="ES5_v2.g9664.t1"/>
    </source>
</evidence>
<proteinExistence type="predicted"/>
<reference evidence="2" key="1">
    <citation type="submission" date="2022-11" db="UniProtKB">
        <authorList>
            <consortium name="WormBaseParasite"/>
        </authorList>
    </citation>
    <scope>IDENTIFICATION</scope>
</reference>